<reference evidence="1" key="1">
    <citation type="submission" date="2023-03" db="EMBL/GenBank/DDBJ databases">
        <title>Actinorhabdospora filicis NBRC 111898.</title>
        <authorList>
            <person name="Ichikawa N."/>
            <person name="Sato H."/>
            <person name="Tonouchi N."/>
        </authorList>
    </citation>
    <scope>NUCLEOTIDE SEQUENCE</scope>
    <source>
        <strain evidence="1">NBRC 111898</strain>
    </source>
</reference>
<sequence length="73" mass="7820">MPAAPTHCTHCRSADLTPGFLGDMGGRGFTRWIAGRLERGVLGGAKMFGRPKLAVEAFRCGDCGHLELFAVDE</sequence>
<name>A0A9W6SQC1_9ACTN</name>
<evidence type="ECO:0000313" key="2">
    <source>
        <dbReference type="Proteomes" id="UP001165079"/>
    </source>
</evidence>
<accession>A0A9W6SQC1</accession>
<organism evidence="1 2">
    <name type="scientific">Actinorhabdospora filicis</name>
    <dbReference type="NCBI Taxonomy" id="1785913"/>
    <lineage>
        <taxon>Bacteria</taxon>
        <taxon>Bacillati</taxon>
        <taxon>Actinomycetota</taxon>
        <taxon>Actinomycetes</taxon>
        <taxon>Micromonosporales</taxon>
        <taxon>Micromonosporaceae</taxon>
        <taxon>Actinorhabdospora</taxon>
    </lineage>
</organism>
<evidence type="ECO:0000313" key="1">
    <source>
        <dbReference type="EMBL" id="GLZ80217.1"/>
    </source>
</evidence>
<dbReference type="EMBL" id="BSTX01000003">
    <property type="protein sequence ID" value="GLZ80217.1"/>
    <property type="molecule type" value="Genomic_DNA"/>
</dbReference>
<gene>
    <name evidence="1" type="ORF">Afil01_50240</name>
</gene>
<keyword evidence="2" id="KW-1185">Reference proteome</keyword>
<comment type="caution">
    <text evidence="1">The sequence shown here is derived from an EMBL/GenBank/DDBJ whole genome shotgun (WGS) entry which is preliminary data.</text>
</comment>
<protein>
    <submittedName>
        <fullName evidence="1">Uncharacterized protein</fullName>
    </submittedName>
</protein>
<dbReference type="AlphaFoldDB" id="A0A9W6SQC1"/>
<proteinExistence type="predicted"/>
<dbReference type="Proteomes" id="UP001165079">
    <property type="component" value="Unassembled WGS sequence"/>
</dbReference>
<dbReference type="RefSeq" id="WP_285665341.1">
    <property type="nucleotide sequence ID" value="NZ_BSTX01000003.1"/>
</dbReference>